<proteinExistence type="predicted"/>
<dbReference type="InterPro" id="IPR013087">
    <property type="entry name" value="Znf_C2H2_type"/>
</dbReference>
<dbReference type="Proteomes" id="UP000322000">
    <property type="component" value="Chromosome 26"/>
</dbReference>
<dbReference type="GO" id="GO:0005634">
    <property type="term" value="C:nucleus"/>
    <property type="evidence" value="ECO:0007669"/>
    <property type="project" value="UniProtKB-SubCell"/>
</dbReference>
<dbReference type="PROSITE" id="PS51915">
    <property type="entry name" value="ZAD"/>
    <property type="match status" value="1"/>
</dbReference>
<keyword evidence="3" id="KW-0677">Repeat</keyword>
<dbReference type="FunFam" id="3.30.160.60:FF:000065">
    <property type="entry name" value="B-cell CLL/lymphoma 6, member B"/>
    <property type="match status" value="1"/>
</dbReference>
<protein>
    <submittedName>
        <fullName evidence="12">GDNF-inducible zinc finger protein 1-like isoform X9</fullName>
    </submittedName>
</protein>
<keyword evidence="11" id="KW-1185">Reference proteome</keyword>
<comment type="subcellular location">
    <subcellularLocation>
        <location evidence="1">Nucleus</location>
    </subcellularLocation>
</comment>
<feature type="domain" description="ZAD" evidence="10">
    <location>
        <begin position="14"/>
        <end position="95"/>
    </location>
</feature>
<dbReference type="Pfam" id="PF00096">
    <property type="entry name" value="zf-C2H2"/>
    <property type="match status" value="1"/>
</dbReference>
<dbReference type="SUPFAM" id="SSF57667">
    <property type="entry name" value="beta-beta-alpha zinc fingers"/>
    <property type="match status" value="3"/>
</dbReference>
<evidence type="ECO:0000256" key="8">
    <source>
        <dbReference type="PROSITE-ProRule" id="PRU01263"/>
    </source>
</evidence>
<evidence type="ECO:0000256" key="4">
    <source>
        <dbReference type="ARBA" id="ARBA00022771"/>
    </source>
</evidence>
<dbReference type="PANTHER" id="PTHR24394:SF29">
    <property type="entry name" value="MYONEURIN"/>
    <property type="match status" value="1"/>
</dbReference>
<dbReference type="Pfam" id="PF07776">
    <property type="entry name" value="zf-AD"/>
    <property type="match status" value="1"/>
</dbReference>
<dbReference type="Gene3D" id="3.30.160.60">
    <property type="entry name" value="Classic Zinc Finger"/>
    <property type="match status" value="3"/>
</dbReference>
<dbReference type="PROSITE" id="PS00028">
    <property type="entry name" value="ZINC_FINGER_C2H2_1"/>
    <property type="match status" value="6"/>
</dbReference>
<feature type="domain" description="C2H2-type" evidence="9">
    <location>
        <begin position="437"/>
        <end position="465"/>
    </location>
</feature>
<evidence type="ECO:0000256" key="7">
    <source>
        <dbReference type="PROSITE-ProRule" id="PRU00042"/>
    </source>
</evidence>
<evidence type="ECO:0000256" key="3">
    <source>
        <dbReference type="ARBA" id="ARBA00022737"/>
    </source>
</evidence>
<organism evidence="11 12">
    <name type="scientific">Trichoplusia ni</name>
    <name type="common">Cabbage looper</name>
    <dbReference type="NCBI Taxonomy" id="7111"/>
    <lineage>
        <taxon>Eukaryota</taxon>
        <taxon>Metazoa</taxon>
        <taxon>Ecdysozoa</taxon>
        <taxon>Arthropoda</taxon>
        <taxon>Hexapoda</taxon>
        <taxon>Insecta</taxon>
        <taxon>Pterygota</taxon>
        <taxon>Neoptera</taxon>
        <taxon>Endopterygota</taxon>
        <taxon>Lepidoptera</taxon>
        <taxon>Glossata</taxon>
        <taxon>Ditrysia</taxon>
        <taxon>Noctuoidea</taxon>
        <taxon>Noctuidae</taxon>
        <taxon>Plusiinae</taxon>
        <taxon>Trichoplusia</taxon>
    </lineage>
</organism>
<evidence type="ECO:0000259" key="10">
    <source>
        <dbReference type="PROSITE" id="PS51915"/>
    </source>
</evidence>
<feature type="domain" description="C2H2-type" evidence="9">
    <location>
        <begin position="494"/>
        <end position="521"/>
    </location>
</feature>
<evidence type="ECO:0000313" key="11">
    <source>
        <dbReference type="Proteomes" id="UP000322000"/>
    </source>
</evidence>
<dbReference type="SMART" id="SM00355">
    <property type="entry name" value="ZnF_C2H2"/>
    <property type="match status" value="9"/>
</dbReference>
<dbReference type="Gene3D" id="3.40.1800.20">
    <property type="match status" value="1"/>
</dbReference>
<dbReference type="SUPFAM" id="SSF57716">
    <property type="entry name" value="Glucocorticoid receptor-like (DNA-binding domain)"/>
    <property type="match status" value="1"/>
</dbReference>
<keyword evidence="5 8" id="KW-0862">Zinc</keyword>
<feature type="binding site" evidence="8">
    <location>
        <position position="68"/>
    </location>
    <ligand>
        <name>Zn(2+)</name>
        <dbReference type="ChEBI" id="CHEBI:29105"/>
    </ligand>
</feature>
<gene>
    <name evidence="12" type="primary">LOC113505460</name>
</gene>
<dbReference type="AlphaFoldDB" id="A0A7E5WUK7"/>
<feature type="domain" description="C2H2-type" evidence="9">
    <location>
        <begin position="353"/>
        <end position="376"/>
    </location>
</feature>
<evidence type="ECO:0000256" key="1">
    <source>
        <dbReference type="ARBA" id="ARBA00004123"/>
    </source>
</evidence>
<keyword evidence="4 7" id="KW-0863">Zinc-finger</keyword>
<evidence type="ECO:0000259" key="9">
    <source>
        <dbReference type="PROSITE" id="PS50157"/>
    </source>
</evidence>
<dbReference type="SMART" id="SM00868">
    <property type="entry name" value="zf-AD"/>
    <property type="match status" value="1"/>
</dbReference>
<evidence type="ECO:0000313" key="12">
    <source>
        <dbReference type="RefSeq" id="XP_026743962.1"/>
    </source>
</evidence>
<dbReference type="GO" id="GO:0008270">
    <property type="term" value="F:zinc ion binding"/>
    <property type="evidence" value="ECO:0007669"/>
    <property type="project" value="UniProtKB-UniRule"/>
</dbReference>
<name>A0A7E5WUK7_TRINI</name>
<dbReference type="GO" id="GO:0000981">
    <property type="term" value="F:DNA-binding transcription factor activity, RNA polymerase II-specific"/>
    <property type="evidence" value="ECO:0007669"/>
    <property type="project" value="TreeGrafter"/>
</dbReference>
<dbReference type="PANTHER" id="PTHR24394">
    <property type="entry name" value="ZINC FINGER PROTEIN"/>
    <property type="match status" value="1"/>
</dbReference>
<feature type="binding site" evidence="8">
    <location>
        <position position="16"/>
    </location>
    <ligand>
        <name>Zn(2+)</name>
        <dbReference type="ChEBI" id="CHEBI:29105"/>
    </ligand>
</feature>
<evidence type="ECO:0000256" key="2">
    <source>
        <dbReference type="ARBA" id="ARBA00022723"/>
    </source>
</evidence>
<reference evidence="12" key="1">
    <citation type="submission" date="2025-08" db="UniProtKB">
        <authorList>
            <consortium name="RefSeq"/>
        </authorList>
    </citation>
    <scope>IDENTIFICATION</scope>
</reference>
<feature type="domain" description="C2H2-type" evidence="9">
    <location>
        <begin position="466"/>
        <end position="493"/>
    </location>
</feature>
<feature type="domain" description="C2H2-type" evidence="9">
    <location>
        <begin position="379"/>
        <end position="407"/>
    </location>
</feature>
<keyword evidence="6" id="KW-0539">Nucleus</keyword>
<dbReference type="RefSeq" id="XP_026743962.1">
    <property type="nucleotide sequence ID" value="XM_026888161.1"/>
</dbReference>
<dbReference type="InterPro" id="IPR036236">
    <property type="entry name" value="Znf_C2H2_sf"/>
</dbReference>
<evidence type="ECO:0000256" key="6">
    <source>
        <dbReference type="ARBA" id="ARBA00023242"/>
    </source>
</evidence>
<dbReference type="InterPro" id="IPR012934">
    <property type="entry name" value="Znf_AD"/>
</dbReference>
<keyword evidence="2 8" id="KW-0479">Metal-binding</keyword>
<feature type="binding site" evidence="8">
    <location>
        <position position="71"/>
    </location>
    <ligand>
        <name>Zn(2+)</name>
        <dbReference type="ChEBI" id="CHEBI:29105"/>
    </ligand>
</feature>
<accession>A0A7E5WUK7</accession>
<sequence length="528" mass="61529">MMEFDEIVVKETPGLCRCCLSEGCYKDLGSEYSWMNETEVYADMLLECFDISITQHNEGPNGPNRLICEVCITRLRDACNFKKQVLDSEKKFIDMMGRGEFRPKMLIYQTQMKAEDAVEAVADDAEVEYLEDDIDFGEEDLIKDETEPSVSDITVSTLPVKGKRGRPRKNALVKPEKRLKTKVDDKKKVVAKDQTVADKMIEERRKEELATLLSIIIENTDIVPFRWHKSKYMCFYCRALFVESCGLKHHTSTEHKEIEIREIIVRSLYRRGRTKLDVTNINCRPCDTEILNFESFLKHLSKIHSLSFETDAAQSFDCFSLADDGMCCLQCGQYFTFFGPLLLHTYKYHIDQFLCEVCGLGFVGKHNVHNHVKQIHKIKSCKDCNLTFQTQYALLNHTENVHKTEKLKCPICPEVLGNRYLKKRHLALVHDCKNSQFVCELCSKIFTRNNKYMQHKLRVHFKEKNVTCEYCGHKAFNMDSLKSHMVCHDETRPFKCELCEKTFRRKKTLVIHMRTHKMDDLLVVDSFS</sequence>
<evidence type="ECO:0000256" key="5">
    <source>
        <dbReference type="ARBA" id="ARBA00022833"/>
    </source>
</evidence>
<dbReference type="GeneID" id="113505460"/>
<dbReference type="PROSITE" id="PS50157">
    <property type="entry name" value="ZINC_FINGER_C2H2_2"/>
    <property type="match status" value="5"/>
</dbReference>
<feature type="binding site" evidence="8">
    <location>
        <position position="19"/>
    </location>
    <ligand>
        <name>Zn(2+)</name>
        <dbReference type="ChEBI" id="CHEBI:29105"/>
    </ligand>
</feature>